<sequence>MKQEEAQIPLEALVSVLSRAETKSSNGMARLIQDTAEYGMKFYTDPRPDERSASTAELIKRAIADLEYDDKAISALKSRLDDTPTDDPNRHVILFQLAFMLCRRVEADLPNASRPSGSLLRLHHDLILSVLHLREAIDLSSKCTLDVQLPYYCQLGHTATLWSSLLLVNWSSEEIIDLLKAEQNNTSSPTSEELTGIMHLVIKASILSLAYSKTDELTYRKQGRELYQTILKSMNDVLALDAIIGSVKNPSALSFITDNFIPFVVQLLGLLQHMVEIPISALVGHRLASVAITFGFIAPGVEWLEQCLMAVWSKLDLRETYKPIALVGGDAQTTDLRAKIGWILRAYLGLCVQTDMMETEVHASVASSQQVAHSLVKEWINLQKSVLADPNLGKLFRPSSFKHICAAARRSRVVMINLWGSQCDALVFPNESDHNVVHLEGVTENVVSELQSDLLTGIRGIDFRSYGGETIDNNSDFKPKGVSQVFSDLWFKIVKPIFNALGLKPLENAESDPPRITWCATGPMSFLPLHAAGNYHSRQNGTKAFEYVASSYTPTLSILAKANDNPLSSPFKGALIVSQPEGSRPIPETVEEAKAVRDKLQQIGGAMSVQWLNGTEATKDAVLKGMCSSSWVHLACHARQYPLNAIASSFILADGEQLRLSEVYENTAIGGDLAYLSACQTAAGDFDLSKEGVHLASGMLVAGYRSVIATMWSVKDSDTPVVAKTVYERLSLNGQINRDDSSLALHHAVRQLRCQVGEREFWRWAPFIHFGA</sequence>
<keyword evidence="3" id="KW-1185">Reference proteome</keyword>
<dbReference type="InterPro" id="IPR024983">
    <property type="entry name" value="CHAT_dom"/>
</dbReference>
<gene>
    <name evidence="2" type="ORF">VKT23_017928</name>
</gene>
<reference evidence="2 3" key="1">
    <citation type="submission" date="2024-01" db="EMBL/GenBank/DDBJ databases">
        <title>A draft genome for the cacao thread blight pathogen Marasmiellus scandens.</title>
        <authorList>
            <person name="Baruah I.K."/>
            <person name="Leung J."/>
            <person name="Bukari Y."/>
            <person name="Amoako-Attah I."/>
            <person name="Meinhardt L.W."/>
            <person name="Bailey B.A."/>
            <person name="Cohen S.P."/>
        </authorList>
    </citation>
    <scope>NUCLEOTIDE SEQUENCE [LARGE SCALE GENOMIC DNA]</scope>
    <source>
        <strain evidence="2 3">GH-19</strain>
    </source>
</reference>
<evidence type="ECO:0000259" key="1">
    <source>
        <dbReference type="Pfam" id="PF12770"/>
    </source>
</evidence>
<comment type="caution">
    <text evidence="2">The sequence shown here is derived from an EMBL/GenBank/DDBJ whole genome shotgun (WGS) entry which is preliminary data.</text>
</comment>
<evidence type="ECO:0000313" key="2">
    <source>
        <dbReference type="EMBL" id="KAK7438593.1"/>
    </source>
</evidence>
<protein>
    <recommendedName>
        <fullName evidence="1">CHAT domain-containing protein</fullName>
    </recommendedName>
</protein>
<dbReference type="Proteomes" id="UP001498398">
    <property type="component" value="Unassembled WGS sequence"/>
</dbReference>
<proteinExistence type="predicted"/>
<feature type="domain" description="CHAT" evidence="1">
    <location>
        <begin position="504"/>
        <end position="771"/>
    </location>
</feature>
<dbReference type="Pfam" id="PF12770">
    <property type="entry name" value="CHAT"/>
    <property type="match status" value="1"/>
</dbReference>
<accession>A0ABR1IUT8</accession>
<dbReference type="EMBL" id="JBANRG010000078">
    <property type="protein sequence ID" value="KAK7438593.1"/>
    <property type="molecule type" value="Genomic_DNA"/>
</dbReference>
<organism evidence="2 3">
    <name type="scientific">Marasmiellus scandens</name>
    <dbReference type="NCBI Taxonomy" id="2682957"/>
    <lineage>
        <taxon>Eukaryota</taxon>
        <taxon>Fungi</taxon>
        <taxon>Dikarya</taxon>
        <taxon>Basidiomycota</taxon>
        <taxon>Agaricomycotina</taxon>
        <taxon>Agaricomycetes</taxon>
        <taxon>Agaricomycetidae</taxon>
        <taxon>Agaricales</taxon>
        <taxon>Marasmiineae</taxon>
        <taxon>Omphalotaceae</taxon>
        <taxon>Marasmiellus</taxon>
    </lineage>
</organism>
<evidence type="ECO:0000313" key="3">
    <source>
        <dbReference type="Proteomes" id="UP001498398"/>
    </source>
</evidence>
<name>A0ABR1IUT8_9AGAR</name>